<reference evidence="2" key="1">
    <citation type="submission" date="2016-11" db="UniProtKB">
        <authorList>
            <consortium name="WormBaseParasite"/>
        </authorList>
    </citation>
    <scope>IDENTIFICATION</scope>
    <source>
        <strain evidence="2">pt0022</strain>
    </source>
</reference>
<sequence length="105" mass="11912">MDAFVIYDDVRSACFNVLQHAPFVEESFGDVKQKVRNGKYELSMLIQAAVVCGIMGTEIICFYFLLKFAVKLTGKKAEIPTNIFINCYVIFNNFILPTVNLIFVT</sequence>
<proteinExistence type="predicted"/>
<accession>A0A1I8EL52</accession>
<dbReference type="AlphaFoldDB" id="A0A1I8EL52"/>
<keyword evidence="1" id="KW-1133">Transmembrane helix</keyword>
<dbReference type="WBParaSite" id="maker-PairedContig_29-snap-gene-0.2-mRNA-1">
    <property type="protein sequence ID" value="maker-PairedContig_29-snap-gene-0.2-mRNA-1"/>
    <property type="gene ID" value="maker-PairedContig_29-snap-gene-0.2"/>
</dbReference>
<keyword evidence="1" id="KW-0812">Transmembrane</keyword>
<protein>
    <submittedName>
        <fullName evidence="2">Uncharacterized protein</fullName>
    </submittedName>
</protein>
<feature type="transmembrane region" description="Helical" evidence="1">
    <location>
        <begin position="44"/>
        <end position="66"/>
    </location>
</feature>
<name>A0A1I8EL52_WUCBA</name>
<evidence type="ECO:0000256" key="1">
    <source>
        <dbReference type="SAM" id="Phobius"/>
    </source>
</evidence>
<keyword evidence="1" id="KW-0472">Membrane</keyword>
<evidence type="ECO:0000313" key="2">
    <source>
        <dbReference type="WBParaSite" id="maker-PairedContig_29-snap-gene-0.2-mRNA-1"/>
    </source>
</evidence>
<organism evidence="2">
    <name type="scientific">Wuchereria bancrofti</name>
    <dbReference type="NCBI Taxonomy" id="6293"/>
    <lineage>
        <taxon>Eukaryota</taxon>
        <taxon>Metazoa</taxon>
        <taxon>Ecdysozoa</taxon>
        <taxon>Nematoda</taxon>
        <taxon>Chromadorea</taxon>
        <taxon>Rhabditida</taxon>
        <taxon>Spirurina</taxon>
        <taxon>Spiruromorpha</taxon>
        <taxon>Filarioidea</taxon>
        <taxon>Onchocercidae</taxon>
        <taxon>Wuchereria</taxon>
    </lineage>
</organism>